<dbReference type="SUPFAM" id="SSF53623">
    <property type="entry name" value="MurD-like peptide ligases, catalytic domain"/>
    <property type="match status" value="1"/>
</dbReference>
<keyword evidence="3" id="KW-0547">Nucleotide-binding</keyword>
<dbReference type="Pfam" id="PF02875">
    <property type="entry name" value="Mur_ligase_C"/>
    <property type="match status" value="1"/>
</dbReference>
<dbReference type="GO" id="GO:0005737">
    <property type="term" value="C:cytoplasm"/>
    <property type="evidence" value="ECO:0007669"/>
    <property type="project" value="InterPro"/>
</dbReference>
<dbReference type="GO" id="GO:0005524">
    <property type="term" value="F:ATP binding"/>
    <property type="evidence" value="ECO:0007669"/>
    <property type="project" value="UniProtKB-KW"/>
</dbReference>
<organism evidence="6">
    <name type="scientific">marine metagenome</name>
    <dbReference type="NCBI Taxonomy" id="408172"/>
    <lineage>
        <taxon>unclassified sequences</taxon>
        <taxon>metagenomes</taxon>
        <taxon>ecological metagenomes</taxon>
    </lineage>
</organism>
<evidence type="ECO:0000256" key="1">
    <source>
        <dbReference type="ARBA" id="ARBA00022490"/>
    </source>
</evidence>
<protein>
    <recommendedName>
        <fullName evidence="5">Mur ligase C-terminal domain-containing protein</fullName>
    </recommendedName>
</protein>
<dbReference type="SUPFAM" id="SSF53244">
    <property type="entry name" value="MurD-like peptide ligases, peptide-binding domain"/>
    <property type="match status" value="1"/>
</dbReference>
<evidence type="ECO:0000313" key="6">
    <source>
        <dbReference type="EMBL" id="SVC08741.1"/>
    </source>
</evidence>
<sequence>DEYSSRICQDMYAKGRKVVEIAVGRAIAEGIYVQDGLLQRAGYEDAITDLSNIDTLQGPHNWQNAAAAFGLAEAFGLSETQILHGLRSYPGLPHRMEIVAQVNNVLFVNDSKATNAEAAAHALAVYDDIFWIAGGIAKQGGIHSLAPYNGKIRHAYLIGEAASSFAEFLNGRVKHEISGRLGTAIQAAYKAASNSGGVVLLSPACASFDQFTSFEARGDQFRALAQEIAGNDRNGPSLRVAGSAV</sequence>
<dbReference type="GO" id="GO:0008360">
    <property type="term" value="P:regulation of cell shape"/>
    <property type="evidence" value="ECO:0007669"/>
    <property type="project" value="InterPro"/>
</dbReference>
<keyword evidence="1" id="KW-0963">Cytoplasm</keyword>
<dbReference type="InterPro" id="IPR036615">
    <property type="entry name" value="Mur_ligase_C_dom_sf"/>
</dbReference>
<gene>
    <name evidence="6" type="ORF">METZ01_LOCUS261595</name>
</gene>
<feature type="domain" description="Mur ligase C-terminal" evidence="5">
    <location>
        <begin position="94"/>
        <end position="205"/>
    </location>
</feature>
<dbReference type="Gene3D" id="3.90.190.20">
    <property type="entry name" value="Mur ligase, C-terminal domain"/>
    <property type="match status" value="1"/>
</dbReference>
<dbReference type="InterPro" id="IPR036565">
    <property type="entry name" value="Mur-like_cat_sf"/>
</dbReference>
<dbReference type="InterPro" id="IPR004101">
    <property type="entry name" value="Mur_ligase_C"/>
</dbReference>
<dbReference type="Gene3D" id="3.40.1190.10">
    <property type="entry name" value="Mur-like, catalytic domain"/>
    <property type="match status" value="1"/>
</dbReference>
<name>A0A382JDD1_9ZZZZ</name>
<keyword evidence="2" id="KW-0436">Ligase</keyword>
<dbReference type="PANTHER" id="PTHR43692:SF1">
    <property type="entry name" value="UDP-N-ACETYLMURAMOYLALANINE--D-GLUTAMATE LIGASE"/>
    <property type="match status" value="1"/>
</dbReference>
<feature type="non-terminal residue" evidence="6">
    <location>
        <position position="1"/>
    </location>
</feature>
<evidence type="ECO:0000256" key="4">
    <source>
        <dbReference type="ARBA" id="ARBA00022840"/>
    </source>
</evidence>
<dbReference type="GO" id="GO:0051301">
    <property type="term" value="P:cell division"/>
    <property type="evidence" value="ECO:0007669"/>
    <property type="project" value="InterPro"/>
</dbReference>
<dbReference type="PANTHER" id="PTHR43692">
    <property type="entry name" value="UDP-N-ACETYLMURAMOYLALANINE--D-GLUTAMATE LIGASE"/>
    <property type="match status" value="1"/>
</dbReference>
<evidence type="ECO:0000256" key="3">
    <source>
        <dbReference type="ARBA" id="ARBA00022741"/>
    </source>
</evidence>
<dbReference type="AlphaFoldDB" id="A0A382JDD1"/>
<proteinExistence type="predicted"/>
<evidence type="ECO:0000259" key="5">
    <source>
        <dbReference type="Pfam" id="PF02875"/>
    </source>
</evidence>
<dbReference type="EMBL" id="UINC01072826">
    <property type="protein sequence ID" value="SVC08741.1"/>
    <property type="molecule type" value="Genomic_DNA"/>
</dbReference>
<dbReference type="InterPro" id="IPR005762">
    <property type="entry name" value="MurD"/>
</dbReference>
<accession>A0A382JDD1</accession>
<reference evidence="6" key="1">
    <citation type="submission" date="2018-05" db="EMBL/GenBank/DDBJ databases">
        <authorList>
            <person name="Lanie J.A."/>
            <person name="Ng W.-L."/>
            <person name="Kazmierczak K.M."/>
            <person name="Andrzejewski T.M."/>
            <person name="Davidsen T.M."/>
            <person name="Wayne K.J."/>
            <person name="Tettelin H."/>
            <person name="Glass J.I."/>
            <person name="Rusch D."/>
            <person name="Podicherti R."/>
            <person name="Tsui H.-C.T."/>
            <person name="Winkler M.E."/>
        </authorList>
    </citation>
    <scope>NUCLEOTIDE SEQUENCE</scope>
</reference>
<evidence type="ECO:0000256" key="2">
    <source>
        <dbReference type="ARBA" id="ARBA00022598"/>
    </source>
</evidence>
<keyword evidence="4" id="KW-0067">ATP-binding</keyword>
<dbReference type="GO" id="GO:0008764">
    <property type="term" value="F:UDP-N-acetylmuramoylalanine-D-glutamate ligase activity"/>
    <property type="evidence" value="ECO:0007669"/>
    <property type="project" value="InterPro"/>
</dbReference>